<evidence type="ECO:0000313" key="2">
    <source>
        <dbReference type="Proteomes" id="UP001054945"/>
    </source>
</evidence>
<name>A0AAV4XRQ4_CAEEX</name>
<dbReference type="Proteomes" id="UP001054945">
    <property type="component" value="Unassembled WGS sequence"/>
</dbReference>
<comment type="caution">
    <text evidence="1">The sequence shown here is derived from an EMBL/GenBank/DDBJ whole genome shotgun (WGS) entry which is preliminary data.</text>
</comment>
<reference evidence="1 2" key="1">
    <citation type="submission" date="2021-06" db="EMBL/GenBank/DDBJ databases">
        <title>Caerostris extrusa draft genome.</title>
        <authorList>
            <person name="Kono N."/>
            <person name="Arakawa K."/>
        </authorList>
    </citation>
    <scope>NUCLEOTIDE SEQUENCE [LARGE SCALE GENOMIC DNA]</scope>
</reference>
<keyword evidence="2" id="KW-1185">Reference proteome</keyword>
<sequence length="88" mass="9879">MGPYHLTVRRIPENPLELEAAAAVLFSSSWFALCGLSLWLDKAGEKGSCRFPTRCRSVMFVSGSQCPKVADEWVDRDVRFGLRLYGLL</sequence>
<gene>
    <name evidence="1" type="ORF">CEXT_549451</name>
</gene>
<proteinExistence type="predicted"/>
<dbReference type="EMBL" id="BPLR01000843">
    <property type="protein sequence ID" value="GIY97855.1"/>
    <property type="molecule type" value="Genomic_DNA"/>
</dbReference>
<accession>A0AAV4XRQ4</accession>
<evidence type="ECO:0000313" key="1">
    <source>
        <dbReference type="EMBL" id="GIY97855.1"/>
    </source>
</evidence>
<protein>
    <submittedName>
        <fullName evidence="1">Uncharacterized protein</fullName>
    </submittedName>
</protein>
<organism evidence="1 2">
    <name type="scientific">Caerostris extrusa</name>
    <name type="common">Bark spider</name>
    <name type="synonym">Caerostris bankana</name>
    <dbReference type="NCBI Taxonomy" id="172846"/>
    <lineage>
        <taxon>Eukaryota</taxon>
        <taxon>Metazoa</taxon>
        <taxon>Ecdysozoa</taxon>
        <taxon>Arthropoda</taxon>
        <taxon>Chelicerata</taxon>
        <taxon>Arachnida</taxon>
        <taxon>Araneae</taxon>
        <taxon>Araneomorphae</taxon>
        <taxon>Entelegynae</taxon>
        <taxon>Araneoidea</taxon>
        <taxon>Araneidae</taxon>
        <taxon>Caerostris</taxon>
    </lineage>
</organism>
<dbReference type="AlphaFoldDB" id="A0AAV4XRQ4"/>